<sequence>MNHNAPLVQTYADMSNYYGFPRGMDYPSVARYATDRLGGQPRVAAEPYMPSSTLRPMSSPVGRFIHPWIIDSPSLVLYPNHLSRPLTRPSLYPTAYSDVMPESSPSSSPSDRHLVSASDRAPTVRLSRHKDSDRPAYRPTIGGPPKAVLGGPGGKTFDEMVKSGGASTRLPKQTVSSPFPSTPDPTPKKDSEVQRDILWNGRKVPVKIPPASHSPPNTPNGDRTLIRAISSPKRRKAYSPSRPVDEQFDDYIDDQRKSLSSTHSILKPSVLTVSLHPASYRPMPSIRSTSSASNYSSTASTRGLRPTAPEFQPKFTSSTSTLVSSRPRLFSDSSSAMDSVKAGIRERLRPDAQPFVPSVAVGVLSEVESSVDAKSLPAISRRGVSLDTTFDPVEYERQDKVEQDEGLELPGERGGHLQTSQDENDFASNFEHAKVAKTFNFNATAKPFISKSSPSTFKLGVPNPVTPINKETSSTRRNSLEDTMTSVAYSTVDGSPLIPRRILSDASSRIVLSGIDQHGSNFELGNSYDMRYNEQVILDDDDGDDNDVRPSNSNDQRFLDWVFPHYATRPKPPNRPTSISRRHTVPLADEISHDGYVLPGAGVASTSLATRVDDLRAALAERRQSSVEFPKRETKLAVVNITPRLEHTESFQDLVQSPDDMDTMDTKDLPERMDQMGMIKPPQRMDKTDMLELAQLMMKIAMDELIRKLPLEKLMREVQDMKEILSDVIQGTEDTASERRLKKLQTTLEDHGFVLTRLANQAPAGATAFQEILASLSAGQQAIVDGVSEVVQGQTDLLNLKISLRVAQDQVEHRDADLLLNRQAIEELQRDVRTLTAKLQEAEKTLWQVERGKDDIEKERDDLRSVVEKQLGEYAKTKTRLDEVESENGAVEVDRDSRASTVISMRQLLEDKERENETLRSEISMARERQRSIDAERVVLTRQLDDMSRVTTGLQTQMFERFDGLQEALREKITIENQMHSQQSDELRDKLDTAQRQIIELDHLFVSAQSAKMDLAAQISAEQKTRKKAEQRLIEIQHRLEVAEKNRMDAQMMAFERQASTQMSELRLQSLVEENHIWRSFALEADRNKFHKFIVSQPFSNLSEQALQSHNNNTNIGSSQKNEGKGKENIDHAQLKANCIFLKHLVVQRKQTYSYTGD</sequence>
<proteinExistence type="predicted"/>
<dbReference type="OrthoDB" id="2575338at2759"/>
<feature type="region of interest" description="Disordered" evidence="2">
    <location>
        <begin position="97"/>
        <end position="249"/>
    </location>
</feature>
<accession>A0A1Y2BLA5</accession>
<comment type="caution">
    <text evidence="3">The sequence shown here is derived from an EMBL/GenBank/DDBJ whole genome shotgun (WGS) entry which is preliminary data.</text>
</comment>
<feature type="compositionally biased region" description="Low complexity" evidence="2">
    <location>
        <begin position="288"/>
        <end position="301"/>
    </location>
</feature>
<evidence type="ECO:0000313" key="3">
    <source>
        <dbReference type="EMBL" id="ORY35440.1"/>
    </source>
</evidence>
<evidence type="ECO:0000313" key="4">
    <source>
        <dbReference type="Proteomes" id="UP000193986"/>
    </source>
</evidence>
<feature type="region of interest" description="Disordered" evidence="2">
    <location>
        <begin position="279"/>
        <end position="334"/>
    </location>
</feature>
<evidence type="ECO:0000256" key="1">
    <source>
        <dbReference type="SAM" id="Coils"/>
    </source>
</evidence>
<gene>
    <name evidence="3" type="ORF">BCR39DRAFT_8208</name>
</gene>
<dbReference type="EMBL" id="MCFC01000001">
    <property type="protein sequence ID" value="ORY35440.1"/>
    <property type="molecule type" value="Genomic_DNA"/>
</dbReference>
<feature type="compositionally biased region" description="Polar residues" evidence="2">
    <location>
        <begin position="469"/>
        <end position="479"/>
    </location>
</feature>
<organism evidence="3 4">
    <name type="scientific">Naematelia encephala</name>
    <dbReference type="NCBI Taxonomy" id="71784"/>
    <lineage>
        <taxon>Eukaryota</taxon>
        <taxon>Fungi</taxon>
        <taxon>Dikarya</taxon>
        <taxon>Basidiomycota</taxon>
        <taxon>Agaricomycotina</taxon>
        <taxon>Tremellomycetes</taxon>
        <taxon>Tremellales</taxon>
        <taxon>Naemateliaceae</taxon>
        <taxon>Naematelia</taxon>
    </lineage>
</organism>
<feature type="coiled-coil region" evidence="1">
    <location>
        <begin position="825"/>
        <end position="929"/>
    </location>
</feature>
<dbReference type="STRING" id="71784.A0A1Y2BLA5"/>
<keyword evidence="4" id="KW-1185">Reference proteome</keyword>
<dbReference type="AlphaFoldDB" id="A0A1Y2BLA5"/>
<feature type="coiled-coil region" evidence="1">
    <location>
        <begin position="965"/>
        <end position="1046"/>
    </location>
</feature>
<feature type="region of interest" description="Disordered" evidence="2">
    <location>
        <begin position="395"/>
        <end position="422"/>
    </location>
</feature>
<keyword evidence="1" id="KW-0175">Coiled coil</keyword>
<dbReference type="InParanoid" id="A0A1Y2BLA5"/>
<feature type="compositionally biased region" description="Polar residues" evidence="2">
    <location>
        <begin position="314"/>
        <end position="323"/>
    </location>
</feature>
<protein>
    <submittedName>
        <fullName evidence="3">Uncharacterized protein</fullName>
    </submittedName>
</protein>
<feature type="compositionally biased region" description="Low complexity" evidence="2">
    <location>
        <begin position="324"/>
        <end position="334"/>
    </location>
</feature>
<name>A0A1Y2BLA5_9TREE</name>
<feature type="compositionally biased region" description="Basic and acidic residues" evidence="2">
    <location>
        <begin position="186"/>
        <end position="195"/>
    </location>
</feature>
<dbReference type="Proteomes" id="UP000193986">
    <property type="component" value="Unassembled WGS sequence"/>
</dbReference>
<feature type="region of interest" description="Disordered" evidence="2">
    <location>
        <begin position="452"/>
        <end position="479"/>
    </location>
</feature>
<reference evidence="3 4" key="1">
    <citation type="submission" date="2016-07" db="EMBL/GenBank/DDBJ databases">
        <title>Pervasive Adenine N6-methylation of Active Genes in Fungi.</title>
        <authorList>
            <consortium name="DOE Joint Genome Institute"/>
            <person name="Mondo S.J."/>
            <person name="Dannebaum R.O."/>
            <person name="Kuo R.C."/>
            <person name="Labutti K."/>
            <person name="Haridas S."/>
            <person name="Kuo A."/>
            <person name="Salamov A."/>
            <person name="Ahrendt S.R."/>
            <person name="Lipzen A."/>
            <person name="Sullivan W."/>
            <person name="Andreopoulos W.B."/>
            <person name="Clum A."/>
            <person name="Lindquist E."/>
            <person name="Daum C."/>
            <person name="Ramamoorthy G.K."/>
            <person name="Gryganskyi A."/>
            <person name="Culley D."/>
            <person name="Magnuson J.K."/>
            <person name="James T.Y."/>
            <person name="O'Malley M.A."/>
            <person name="Stajich J.E."/>
            <person name="Spatafora J.W."/>
            <person name="Visel A."/>
            <person name="Grigoriev I.V."/>
        </authorList>
    </citation>
    <scope>NUCLEOTIDE SEQUENCE [LARGE SCALE GENOMIC DNA]</scope>
    <source>
        <strain evidence="3 4">68-887.2</strain>
    </source>
</reference>
<evidence type="ECO:0000256" key="2">
    <source>
        <dbReference type="SAM" id="MobiDB-lite"/>
    </source>
</evidence>